<gene>
    <name evidence="2" type="ORF">pdul_cds_1022</name>
</gene>
<feature type="region of interest" description="Disordered" evidence="1">
    <location>
        <begin position="86"/>
        <end position="123"/>
    </location>
</feature>
<dbReference type="EMBL" id="KC977570">
    <property type="protein sequence ID" value="AGO83293.2"/>
    <property type="molecule type" value="Genomic_DNA"/>
</dbReference>
<sequence length="200" mass="22728">MPISVASRYTTRRFRVVHWTFGARHEGDGRQDATRSQSKSFPIEKTTRQRKKKKQRGLAARLAIDAVPLPSPSPFSLVFTHVGHRAGGQTRSTSARAMRARRVVQGESPPPDGRSESNLHPLDGYSESEWSALRQRTIRIIGSLPATYLDPEDARIAVDCLHTNQEPQDPELFDRVYDAAKSLDYDLKARNRWRPKRKPD</sequence>
<organism evidence="2 3">
    <name type="scientific">Pandoravirus dulcis</name>
    <dbReference type="NCBI Taxonomy" id="1349409"/>
    <lineage>
        <taxon>Viruses</taxon>
        <taxon>Pandoravirus</taxon>
    </lineage>
</organism>
<proteinExistence type="predicted"/>
<name>S4VSB3_9VIRU</name>
<reference evidence="2 3" key="1">
    <citation type="journal article" date="2013" name="Science">
        <title>Pandoraviruses: amoeba viruses with genomes up to 2.5 Mb reaching that of parasitic eukaryotes.</title>
        <authorList>
            <person name="Philippe N."/>
            <person name="Legendre M."/>
            <person name="Doutre G."/>
            <person name="Coute Y."/>
            <person name="Poirot O."/>
            <person name="Lescot M."/>
            <person name="Arslan D."/>
            <person name="Seltzer V."/>
            <person name="Bertaux L."/>
            <person name="Bruley C."/>
            <person name="Garin J."/>
            <person name="Claverie J.M."/>
            <person name="Abergel C."/>
        </authorList>
    </citation>
    <scope>NUCLEOTIDE SEQUENCE [LARGE SCALE GENOMIC DNA]</scope>
    <source>
        <strain evidence="2">Melbourne</strain>
    </source>
</reference>
<evidence type="ECO:0000256" key="1">
    <source>
        <dbReference type="SAM" id="MobiDB-lite"/>
    </source>
</evidence>
<dbReference type="RefSeq" id="YP_008319962.2">
    <property type="nucleotide sequence ID" value="NC_021858.1"/>
</dbReference>
<feature type="region of interest" description="Disordered" evidence="1">
    <location>
        <begin position="26"/>
        <end position="56"/>
    </location>
</feature>
<dbReference type="KEGG" id="vg:16512856"/>
<dbReference type="GeneID" id="16512856"/>
<protein>
    <submittedName>
        <fullName evidence="2">Uncharacterized protein</fullName>
    </submittedName>
</protein>
<accession>S4VSB3</accession>
<evidence type="ECO:0000313" key="2">
    <source>
        <dbReference type="EMBL" id="AGO83293.2"/>
    </source>
</evidence>
<evidence type="ECO:0000313" key="3">
    <source>
        <dbReference type="Proteomes" id="UP000201566"/>
    </source>
</evidence>
<dbReference type="Proteomes" id="UP000201566">
    <property type="component" value="Segment"/>
</dbReference>